<feature type="transmembrane region" description="Helical" evidence="6">
    <location>
        <begin position="82"/>
        <end position="101"/>
    </location>
</feature>
<dbReference type="AlphaFoldDB" id="A0A1Q3AJK7"/>
<evidence type="ECO:0000256" key="2">
    <source>
        <dbReference type="ARBA" id="ARBA00022692"/>
    </source>
</evidence>
<feature type="transmembrane region" description="Helical" evidence="6">
    <location>
        <begin position="121"/>
        <end position="141"/>
    </location>
</feature>
<dbReference type="PANTHER" id="PTHR22911:SF6">
    <property type="entry name" value="SOLUTE CARRIER FAMILY 35 MEMBER G1"/>
    <property type="match status" value="1"/>
</dbReference>
<reference evidence="8 9" key="1">
    <citation type="submission" date="2016-08" db="EMBL/GenBank/DDBJ databases">
        <title>Draft genome sequence of allopolyploid Zygosaccharomyces rouxii.</title>
        <authorList>
            <person name="Watanabe J."/>
            <person name="Uehara K."/>
            <person name="Mogi Y."/>
            <person name="Tsukioka Y."/>
        </authorList>
    </citation>
    <scope>NUCLEOTIDE SEQUENCE [LARGE SCALE GENOMIC DNA]</scope>
    <source>
        <strain evidence="8 9">NBRC 110957</strain>
    </source>
</reference>
<feature type="domain" description="EamA" evidence="7">
    <location>
        <begin position="218"/>
        <end position="350"/>
    </location>
</feature>
<sequence length="373" mass="41063">MDKVPDSSFHNLPPIQNEGPQPEYQGSLQRLSQDYLKPNIGLVYLIAAQLFNSLMVVSTKVLETDKTIDPKTGEPLKPIKPLQILLARMSITYVGALLYMLINRRSIPDAPFGAPGLRIWLLLRGTVGFFGVFGLYFSLMYLTISDAVLITFLTPSVTVLLAALILKERFTEAEAAGTLVSLLGVVLIVRPSFLFGQPEGPDSSPAESADPGKRILATLVGLLGVLGASTVYIVLRYIGNRAHAIISVAYFSLTVTIVSSIGILVIPSVQFNWPHGLRQWFLLINLGVCGFIFQLLLTMGIQKERAGRGSAMSYTQLVYAIIWDVTLWHHWPSKWSWLGMLVIVGATAAVARYKPKEPTPEPPLQESMELEDI</sequence>
<feature type="transmembrane region" description="Helical" evidence="6">
    <location>
        <begin position="40"/>
        <end position="62"/>
    </location>
</feature>
<organism evidence="8 9">
    <name type="scientific">Zygosaccharomyces rouxii</name>
    <dbReference type="NCBI Taxonomy" id="4956"/>
    <lineage>
        <taxon>Eukaryota</taxon>
        <taxon>Fungi</taxon>
        <taxon>Dikarya</taxon>
        <taxon>Ascomycota</taxon>
        <taxon>Saccharomycotina</taxon>
        <taxon>Saccharomycetes</taxon>
        <taxon>Saccharomycetales</taxon>
        <taxon>Saccharomycetaceae</taxon>
        <taxon>Zygosaccharomyces</taxon>
    </lineage>
</organism>
<keyword evidence="3 6" id="KW-1133">Transmembrane helix</keyword>
<keyword evidence="4 6" id="KW-0472">Membrane</keyword>
<feature type="transmembrane region" description="Helical" evidence="6">
    <location>
        <begin position="215"/>
        <end position="235"/>
    </location>
</feature>
<evidence type="ECO:0000313" key="8">
    <source>
        <dbReference type="EMBL" id="GAV55926.1"/>
    </source>
</evidence>
<evidence type="ECO:0000259" key="7">
    <source>
        <dbReference type="Pfam" id="PF00892"/>
    </source>
</evidence>
<evidence type="ECO:0000256" key="4">
    <source>
        <dbReference type="ARBA" id="ARBA00023136"/>
    </source>
</evidence>
<evidence type="ECO:0000256" key="5">
    <source>
        <dbReference type="SAM" id="MobiDB-lite"/>
    </source>
</evidence>
<dbReference type="Pfam" id="PF00892">
    <property type="entry name" value="EamA"/>
    <property type="match status" value="2"/>
</dbReference>
<evidence type="ECO:0000313" key="9">
    <source>
        <dbReference type="Proteomes" id="UP000187013"/>
    </source>
</evidence>
<feature type="region of interest" description="Disordered" evidence="5">
    <location>
        <begin position="1"/>
        <end position="24"/>
    </location>
</feature>
<protein>
    <recommendedName>
        <fullName evidence="7">EamA domain-containing protein</fullName>
    </recommendedName>
</protein>
<dbReference type="InterPro" id="IPR037185">
    <property type="entry name" value="EmrE-like"/>
</dbReference>
<feature type="transmembrane region" description="Helical" evidence="6">
    <location>
        <begin position="280"/>
        <end position="299"/>
    </location>
</feature>
<feature type="domain" description="EamA" evidence="7">
    <location>
        <begin position="76"/>
        <end position="189"/>
    </location>
</feature>
<comment type="subcellular location">
    <subcellularLocation>
        <location evidence="1">Membrane</location>
        <topology evidence="1">Multi-pass membrane protein</topology>
    </subcellularLocation>
</comment>
<comment type="caution">
    <text evidence="8">The sequence shown here is derived from an EMBL/GenBank/DDBJ whole genome shotgun (WGS) entry which is preliminary data.</text>
</comment>
<accession>A0A1Q3AJK7</accession>
<evidence type="ECO:0000256" key="3">
    <source>
        <dbReference type="ARBA" id="ARBA00022989"/>
    </source>
</evidence>
<dbReference type="EMBL" id="BDGX01000052">
    <property type="protein sequence ID" value="GAV55926.1"/>
    <property type="molecule type" value="Genomic_DNA"/>
</dbReference>
<dbReference type="PANTHER" id="PTHR22911">
    <property type="entry name" value="ACYL-MALONYL CONDENSING ENZYME-RELATED"/>
    <property type="match status" value="1"/>
</dbReference>
<dbReference type="SUPFAM" id="SSF103481">
    <property type="entry name" value="Multidrug resistance efflux transporter EmrE"/>
    <property type="match status" value="2"/>
</dbReference>
<gene>
    <name evidence="8" type="ORF">ZYGR_0AZ00980</name>
</gene>
<keyword evidence="2 6" id="KW-0812">Transmembrane</keyword>
<feature type="transmembrane region" description="Helical" evidence="6">
    <location>
        <begin position="247"/>
        <end position="268"/>
    </location>
</feature>
<dbReference type="OrthoDB" id="306876at2759"/>
<dbReference type="GO" id="GO:0016020">
    <property type="term" value="C:membrane"/>
    <property type="evidence" value="ECO:0007669"/>
    <property type="project" value="UniProtKB-SubCell"/>
</dbReference>
<evidence type="ECO:0000256" key="6">
    <source>
        <dbReference type="SAM" id="Phobius"/>
    </source>
</evidence>
<feature type="transmembrane region" description="Helical" evidence="6">
    <location>
        <begin position="147"/>
        <end position="166"/>
    </location>
</feature>
<dbReference type="InterPro" id="IPR000620">
    <property type="entry name" value="EamA_dom"/>
</dbReference>
<evidence type="ECO:0000256" key="1">
    <source>
        <dbReference type="ARBA" id="ARBA00004141"/>
    </source>
</evidence>
<feature type="transmembrane region" description="Helical" evidence="6">
    <location>
        <begin position="178"/>
        <end position="195"/>
    </location>
</feature>
<dbReference type="Proteomes" id="UP000187013">
    <property type="component" value="Unassembled WGS sequence"/>
</dbReference>
<name>A0A1Q3AJK7_ZYGRO</name>
<proteinExistence type="predicted"/>